<dbReference type="InterPro" id="IPR019734">
    <property type="entry name" value="TPR_rpt"/>
</dbReference>
<sequence length="146" mass="16005">MNWRAAPFLACLPLLAACATADLYELHQSAVLAYDSGEDARAEALYQGLARSAPNDPETWLRLGNLYARSNRPDKAAEAYERGLLLAPSDARLWYNLGIIRQRQAHASFIAAHQYIDDADPLQARTKAMIERLAPAVAEAAPAAEK</sequence>
<keyword evidence="1" id="KW-0802">TPR repeat</keyword>
<evidence type="ECO:0000256" key="2">
    <source>
        <dbReference type="SAM" id="SignalP"/>
    </source>
</evidence>
<dbReference type="PROSITE" id="PS50005">
    <property type="entry name" value="TPR"/>
    <property type="match status" value="1"/>
</dbReference>
<dbReference type="AlphaFoldDB" id="W0SHB6"/>
<dbReference type="HOGENOM" id="CLU_1737619_0_0_4"/>
<dbReference type="SMART" id="SM00028">
    <property type="entry name" value="TPR"/>
    <property type="match status" value="1"/>
</dbReference>
<evidence type="ECO:0000256" key="1">
    <source>
        <dbReference type="PROSITE-ProRule" id="PRU00339"/>
    </source>
</evidence>
<keyword evidence="2" id="KW-0732">Signal</keyword>
<feature type="repeat" description="TPR" evidence="1">
    <location>
        <begin position="57"/>
        <end position="90"/>
    </location>
</feature>
<dbReference type="KEGG" id="shd:SUTH_02403"/>
<evidence type="ECO:0000313" key="3">
    <source>
        <dbReference type="EMBL" id="BAO30190.1"/>
    </source>
</evidence>
<feature type="signal peptide" evidence="2">
    <location>
        <begin position="1"/>
        <end position="21"/>
    </location>
</feature>
<organism evidence="3 4">
    <name type="scientific">Sulfuritalea hydrogenivorans sk43H</name>
    <dbReference type="NCBI Taxonomy" id="1223802"/>
    <lineage>
        <taxon>Bacteria</taxon>
        <taxon>Pseudomonadati</taxon>
        <taxon>Pseudomonadota</taxon>
        <taxon>Betaproteobacteria</taxon>
        <taxon>Nitrosomonadales</taxon>
        <taxon>Sterolibacteriaceae</taxon>
        <taxon>Sulfuritalea</taxon>
    </lineage>
</organism>
<dbReference type="EMBL" id="AP012547">
    <property type="protein sequence ID" value="BAO30190.1"/>
    <property type="molecule type" value="Genomic_DNA"/>
</dbReference>
<reference evidence="3 4" key="1">
    <citation type="journal article" date="2014" name="Syst. Appl. Microbiol.">
        <title>Complete genomes of freshwater sulfur oxidizers Sulfuricella denitrificans skB26 and Sulfuritalea hydrogenivorans sk43H: genetic insights into the sulfur oxidation pathway of betaproteobacteria.</title>
        <authorList>
            <person name="Watanabe T."/>
            <person name="Kojima H."/>
            <person name="Fukui M."/>
        </authorList>
    </citation>
    <scope>NUCLEOTIDE SEQUENCE [LARGE SCALE GENOMIC DNA]</scope>
    <source>
        <strain evidence="3">DSM22779</strain>
    </source>
</reference>
<feature type="chain" id="PRO_5004795434" evidence="2">
    <location>
        <begin position="22"/>
        <end position="146"/>
    </location>
</feature>
<gene>
    <name evidence="3" type="ORF">SUTH_02403</name>
</gene>
<dbReference type="InterPro" id="IPR011990">
    <property type="entry name" value="TPR-like_helical_dom_sf"/>
</dbReference>
<proteinExistence type="predicted"/>
<protein>
    <submittedName>
        <fullName evidence="3">Tetratricopeptide repeat protein</fullName>
    </submittedName>
</protein>
<dbReference type="Gene3D" id="1.25.40.10">
    <property type="entry name" value="Tetratricopeptide repeat domain"/>
    <property type="match status" value="1"/>
</dbReference>
<evidence type="ECO:0000313" key="4">
    <source>
        <dbReference type="Proteomes" id="UP000031637"/>
    </source>
</evidence>
<keyword evidence="4" id="KW-1185">Reference proteome</keyword>
<dbReference type="PROSITE" id="PS51257">
    <property type="entry name" value="PROKAR_LIPOPROTEIN"/>
    <property type="match status" value="1"/>
</dbReference>
<dbReference type="Pfam" id="PF13428">
    <property type="entry name" value="TPR_14"/>
    <property type="match status" value="1"/>
</dbReference>
<name>W0SHB6_9PROT</name>
<accession>W0SHB6</accession>
<dbReference type="SUPFAM" id="SSF48452">
    <property type="entry name" value="TPR-like"/>
    <property type="match status" value="1"/>
</dbReference>
<dbReference type="STRING" id="1223802.SUTH_02403"/>
<dbReference type="Proteomes" id="UP000031637">
    <property type="component" value="Chromosome"/>
</dbReference>